<dbReference type="Gene3D" id="3.40.50.720">
    <property type="entry name" value="NAD(P)-binding Rossmann-like Domain"/>
    <property type="match status" value="1"/>
</dbReference>
<evidence type="ECO:0000256" key="1">
    <source>
        <dbReference type="ARBA" id="ARBA00006328"/>
    </source>
</evidence>
<comment type="similarity">
    <text evidence="1">Belongs to the NmrA-type oxidoreductase family.</text>
</comment>
<dbReference type="InterPro" id="IPR051164">
    <property type="entry name" value="NmrA-like_oxidored"/>
</dbReference>
<dbReference type="InterPro" id="IPR036291">
    <property type="entry name" value="NAD(P)-bd_dom_sf"/>
</dbReference>
<accession>A0A4U7AU37</accession>
<dbReference type="InterPro" id="IPR008030">
    <property type="entry name" value="NmrA-like"/>
</dbReference>
<dbReference type="AlphaFoldDB" id="A0A4U7AU37"/>
<keyword evidence="2" id="KW-0521">NADP</keyword>
<evidence type="ECO:0000313" key="6">
    <source>
        <dbReference type="Proteomes" id="UP000308133"/>
    </source>
</evidence>
<evidence type="ECO:0000313" key="5">
    <source>
        <dbReference type="EMBL" id="TKX20180.1"/>
    </source>
</evidence>
<feature type="compositionally biased region" description="Polar residues" evidence="3">
    <location>
        <begin position="31"/>
        <end position="44"/>
    </location>
</feature>
<dbReference type="Proteomes" id="UP000308133">
    <property type="component" value="Unassembled WGS sequence"/>
</dbReference>
<evidence type="ECO:0000256" key="2">
    <source>
        <dbReference type="ARBA" id="ARBA00022857"/>
    </source>
</evidence>
<proteinExistence type="inferred from homology"/>
<organism evidence="5 6">
    <name type="scientific">Elsinoe australis</name>
    <dbReference type="NCBI Taxonomy" id="40998"/>
    <lineage>
        <taxon>Eukaryota</taxon>
        <taxon>Fungi</taxon>
        <taxon>Dikarya</taxon>
        <taxon>Ascomycota</taxon>
        <taxon>Pezizomycotina</taxon>
        <taxon>Dothideomycetes</taxon>
        <taxon>Dothideomycetidae</taxon>
        <taxon>Myriangiales</taxon>
        <taxon>Elsinoaceae</taxon>
        <taxon>Elsinoe</taxon>
    </lineage>
</organism>
<sequence length="283" mass="30729">MPTFLIVGATGQQGSAVVEALRSRDNKSTKIRATTRNPASPKAQQLASRGLDVRKADLRNQAALEEAMKGCDGAYFMTDFQGPAGIEGEVLQGKTLVGAAKAAGVPHIVFSLVAGAVEATKVQQFRTKFLVEEYIRGADIPHTIVRPTGFMDVIPPEGFGRSIFPSALRALVKNAPLGYVVCEDIGRVAGKSLLNPMQKGERIYTICGDVLTPKQLKAQLNLAKIRKSWTIWLPAFLVSLVVPRLFMEMFDFLAEGKQPGSVEETKSIIPDVQGVAQWAIKHR</sequence>
<name>A0A4U7AU37_9PEZI</name>
<dbReference type="Gene3D" id="3.90.25.10">
    <property type="entry name" value="UDP-galactose 4-epimerase, domain 1"/>
    <property type="match status" value="1"/>
</dbReference>
<gene>
    <name evidence="5" type="ORF">C1H76_7681</name>
</gene>
<dbReference type="SUPFAM" id="SSF51735">
    <property type="entry name" value="NAD(P)-binding Rossmann-fold domains"/>
    <property type="match status" value="1"/>
</dbReference>
<dbReference type="Pfam" id="PF05368">
    <property type="entry name" value="NmrA"/>
    <property type="match status" value="1"/>
</dbReference>
<comment type="caution">
    <text evidence="5">The sequence shown here is derived from an EMBL/GenBank/DDBJ whole genome shotgun (WGS) entry which is preliminary data.</text>
</comment>
<reference evidence="5 6" key="1">
    <citation type="submission" date="2018-02" db="EMBL/GenBank/DDBJ databases">
        <title>Draft genome sequences of Elsinoe sp., causing black scab on jojoba.</title>
        <authorList>
            <person name="Stodart B."/>
            <person name="Jeffress S."/>
            <person name="Ash G."/>
            <person name="Arun Chinnappa K."/>
        </authorList>
    </citation>
    <scope>NUCLEOTIDE SEQUENCE [LARGE SCALE GENOMIC DNA]</scope>
    <source>
        <strain evidence="5 6">Hillstone_2</strain>
    </source>
</reference>
<feature type="region of interest" description="Disordered" evidence="3">
    <location>
        <begin position="25"/>
        <end position="44"/>
    </location>
</feature>
<evidence type="ECO:0000259" key="4">
    <source>
        <dbReference type="Pfam" id="PF05368"/>
    </source>
</evidence>
<protein>
    <recommendedName>
        <fullName evidence="4">NmrA-like domain-containing protein</fullName>
    </recommendedName>
</protein>
<dbReference type="PANTHER" id="PTHR42748:SF7">
    <property type="entry name" value="NMRA LIKE REDOX SENSOR 1-RELATED"/>
    <property type="match status" value="1"/>
</dbReference>
<dbReference type="EMBL" id="PTQR01000100">
    <property type="protein sequence ID" value="TKX20180.1"/>
    <property type="molecule type" value="Genomic_DNA"/>
</dbReference>
<dbReference type="PANTHER" id="PTHR42748">
    <property type="entry name" value="NITROGEN METABOLITE REPRESSION PROTEIN NMRA FAMILY MEMBER"/>
    <property type="match status" value="1"/>
</dbReference>
<feature type="domain" description="NmrA-like" evidence="4">
    <location>
        <begin position="4"/>
        <end position="216"/>
    </location>
</feature>
<evidence type="ECO:0000256" key="3">
    <source>
        <dbReference type="SAM" id="MobiDB-lite"/>
    </source>
</evidence>